<comment type="caution">
    <text evidence="2">The sequence shown here is derived from an EMBL/GenBank/DDBJ whole genome shotgun (WGS) entry which is preliminary data.</text>
</comment>
<dbReference type="Pfam" id="PF23109">
    <property type="entry name" value="ARCH_RTEL1"/>
    <property type="match status" value="1"/>
</dbReference>
<accession>A0A427AJS1</accession>
<evidence type="ECO:0000313" key="2">
    <source>
        <dbReference type="EMBL" id="RRT76499.1"/>
    </source>
</evidence>
<evidence type="ECO:0000313" key="3">
    <source>
        <dbReference type="Proteomes" id="UP000287651"/>
    </source>
</evidence>
<protein>
    <recommendedName>
        <fullName evidence="1">Rtel1 helicase ARCH domain-containing protein</fullName>
    </recommendedName>
</protein>
<feature type="non-terminal residue" evidence="2">
    <location>
        <position position="1"/>
    </location>
</feature>
<organism evidence="2 3">
    <name type="scientific">Ensete ventricosum</name>
    <name type="common">Abyssinian banana</name>
    <name type="synonym">Musa ensete</name>
    <dbReference type="NCBI Taxonomy" id="4639"/>
    <lineage>
        <taxon>Eukaryota</taxon>
        <taxon>Viridiplantae</taxon>
        <taxon>Streptophyta</taxon>
        <taxon>Embryophyta</taxon>
        <taxon>Tracheophyta</taxon>
        <taxon>Spermatophyta</taxon>
        <taxon>Magnoliopsida</taxon>
        <taxon>Liliopsida</taxon>
        <taxon>Zingiberales</taxon>
        <taxon>Musaceae</taxon>
        <taxon>Ensete</taxon>
    </lineage>
</organism>
<name>A0A427AJS1_ENSVE</name>
<dbReference type="InterPro" id="IPR057498">
    <property type="entry name" value="Rtel1_ARCH"/>
</dbReference>
<feature type="domain" description="Rtel1 helicase ARCH" evidence="1">
    <location>
        <begin position="77"/>
        <end position="136"/>
    </location>
</feature>
<evidence type="ECO:0000259" key="1">
    <source>
        <dbReference type="Pfam" id="PF23109"/>
    </source>
</evidence>
<gene>
    <name evidence="2" type="ORF">B296_00026860</name>
</gene>
<dbReference type="Proteomes" id="UP000287651">
    <property type="component" value="Unassembled WGS sequence"/>
</dbReference>
<dbReference type="EMBL" id="AMZH03002177">
    <property type="protein sequence ID" value="RRT76499.1"/>
    <property type="molecule type" value="Genomic_DNA"/>
</dbReference>
<reference evidence="2 3" key="1">
    <citation type="journal article" date="2014" name="Agronomy (Basel)">
        <title>A Draft Genome Sequence for Ensete ventricosum, the Drought-Tolerant Tree Against Hunger.</title>
        <authorList>
            <person name="Harrison J."/>
            <person name="Moore K.A."/>
            <person name="Paszkiewicz K."/>
            <person name="Jones T."/>
            <person name="Grant M."/>
            <person name="Ambacheew D."/>
            <person name="Muzemil S."/>
            <person name="Studholme D.J."/>
        </authorList>
    </citation>
    <scope>NUCLEOTIDE SEQUENCE [LARGE SCALE GENOMIC DNA]</scope>
</reference>
<proteinExistence type="predicted"/>
<dbReference type="AlphaFoldDB" id="A0A427AJS1"/>
<sequence length="150" mass="17358">SVVRIARYRAVRVPVNHRTGMYRPYRAVQGGTENLGLKFEPCWSVPYLGILTEIKLAVTKSNFHMFLFFSKKYFRAALLLKLETRIAEVAIESRELGFTRPGDYIYEFLSDLNITRETANMLVDTIDNAALLLEEGITSPWKIYFSFHEL</sequence>